<sequence length="248" mass="27757">MAETTQRSKAQKYIELSLGGGMVDIELDKEHYDMAVDKAISKYRQRSSRAVEESFMIMRLSPNESVYTLPEEVIDVRIIYRASAGGVGTTGTNFEPFEAGYLNMYMLNAARGQGLATFELWMGQRELLGRMFGAYMMFNWSNTTKRLNLHRTIRAGEDVVLHTYNYRPDEDLLADVSAGPWLRDYALATAKMSLGQARSKFASLAGPQGGVQLNGNDLINQAQTEIEKLEEALTKFEDGGTPLSFFFG</sequence>
<evidence type="ECO:0000313" key="1">
    <source>
        <dbReference type="EMBL" id="CAB4241499.1"/>
    </source>
</evidence>
<protein>
    <recommendedName>
        <fullName evidence="2">Neck protein</fullName>
    </recommendedName>
</protein>
<name>A0A6J5TB70_9CAUD</name>
<organism evidence="1">
    <name type="scientific">uncultured Caudovirales phage</name>
    <dbReference type="NCBI Taxonomy" id="2100421"/>
    <lineage>
        <taxon>Viruses</taxon>
        <taxon>Duplodnaviria</taxon>
        <taxon>Heunggongvirae</taxon>
        <taxon>Uroviricota</taxon>
        <taxon>Caudoviricetes</taxon>
        <taxon>Peduoviridae</taxon>
        <taxon>Maltschvirus</taxon>
        <taxon>Maltschvirus maltsch</taxon>
    </lineage>
</organism>
<reference evidence="1" key="1">
    <citation type="submission" date="2020-05" db="EMBL/GenBank/DDBJ databases">
        <authorList>
            <person name="Chiriac C."/>
            <person name="Salcher M."/>
            <person name="Ghai R."/>
            <person name="Kavagutti S V."/>
        </authorList>
    </citation>
    <scope>NUCLEOTIDE SEQUENCE</scope>
</reference>
<evidence type="ECO:0008006" key="2">
    <source>
        <dbReference type="Google" id="ProtNLM"/>
    </source>
</evidence>
<gene>
    <name evidence="1" type="ORF">UFOVP71_37</name>
</gene>
<dbReference type="EMBL" id="LR797824">
    <property type="protein sequence ID" value="CAB4241499.1"/>
    <property type="molecule type" value="Genomic_DNA"/>
</dbReference>
<accession>A0A6J5TB70</accession>
<proteinExistence type="predicted"/>